<keyword evidence="6" id="KW-1185">Reference proteome</keyword>
<evidence type="ECO:0000256" key="3">
    <source>
        <dbReference type="ARBA" id="ARBA00023163"/>
    </source>
</evidence>
<keyword evidence="3" id="KW-0804">Transcription</keyword>
<gene>
    <name evidence="5" type="ORF">C8D90_106288</name>
</gene>
<dbReference type="PRINTS" id="PR00038">
    <property type="entry name" value="HTHLUXR"/>
</dbReference>
<dbReference type="PANTHER" id="PTHR44688:SF16">
    <property type="entry name" value="DNA-BINDING TRANSCRIPTIONAL ACTIVATOR DEVR_DOSR"/>
    <property type="match status" value="1"/>
</dbReference>
<dbReference type="GO" id="GO:0003677">
    <property type="term" value="F:DNA binding"/>
    <property type="evidence" value="ECO:0007669"/>
    <property type="project" value="UniProtKB-KW"/>
</dbReference>
<dbReference type="Pfam" id="PF00196">
    <property type="entry name" value="GerE"/>
    <property type="match status" value="1"/>
</dbReference>
<dbReference type="CDD" id="cd06170">
    <property type="entry name" value="LuxR_C_like"/>
    <property type="match status" value="1"/>
</dbReference>
<feature type="domain" description="HTH luxR-type" evidence="4">
    <location>
        <begin position="154"/>
        <end position="219"/>
    </location>
</feature>
<proteinExistence type="predicted"/>
<evidence type="ECO:0000259" key="4">
    <source>
        <dbReference type="PROSITE" id="PS50043"/>
    </source>
</evidence>
<sequence>MNNSGKKALSEKKAVRIIIGHACILTRRGLVQLFAGLLPQADILSVGSLLTAGIYPEIIMADLVVSDIGHDVVSSAAGTEQLLLLPQIREGKPLVMIAEGEHPALLMQLARFSNVSLISANASRQKLNAQLTEILDGKQVIEMMPAPAPAQQVAEKRREKLTASEQRVMALLRAGFSVTQIAGQLCRSVKTVSTHKRQIMRKLGVTSEVALFAQKYENH</sequence>
<evidence type="ECO:0000313" key="6">
    <source>
        <dbReference type="Proteomes" id="UP000254848"/>
    </source>
</evidence>
<dbReference type="SUPFAM" id="SSF46894">
    <property type="entry name" value="C-terminal effector domain of the bipartite response regulators"/>
    <property type="match status" value="1"/>
</dbReference>
<name>A0A370QNY6_9GAMM</name>
<dbReference type="OrthoDB" id="9796655at2"/>
<evidence type="ECO:0000256" key="1">
    <source>
        <dbReference type="ARBA" id="ARBA00023015"/>
    </source>
</evidence>
<evidence type="ECO:0000256" key="2">
    <source>
        <dbReference type="ARBA" id="ARBA00023125"/>
    </source>
</evidence>
<dbReference type="RefSeq" id="WP_115459186.1">
    <property type="nucleotide sequence ID" value="NZ_QRAP01000006.1"/>
</dbReference>
<dbReference type="Proteomes" id="UP000254848">
    <property type="component" value="Unassembled WGS sequence"/>
</dbReference>
<reference evidence="5 6" key="1">
    <citation type="submission" date="2018-07" db="EMBL/GenBank/DDBJ databases">
        <title>Genomic Encyclopedia of Type Strains, Phase IV (KMG-IV): sequencing the most valuable type-strain genomes for metagenomic binning, comparative biology and taxonomic classification.</title>
        <authorList>
            <person name="Goeker M."/>
        </authorList>
    </citation>
    <scope>NUCLEOTIDE SEQUENCE [LARGE SCALE GENOMIC DNA]</scope>
    <source>
        <strain evidence="5 6">DSM 103736</strain>
    </source>
</reference>
<keyword evidence="1" id="KW-0805">Transcription regulation</keyword>
<evidence type="ECO:0000313" key="5">
    <source>
        <dbReference type="EMBL" id="RDK90079.1"/>
    </source>
</evidence>
<dbReference type="GO" id="GO:0006355">
    <property type="term" value="P:regulation of DNA-templated transcription"/>
    <property type="evidence" value="ECO:0007669"/>
    <property type="project" value="InterPro"/>
</dbReference>
<dbReference type="PROSITE" id="PS50043">
    <property type="entry name" value="HTH_LUXR_2"/>
    <property type="match status" value="1"/>
</dbReference>
<dbReference type="InterPro" id="IPR036388">
    <property type="entry name" value="WH-like_DNA-bd_sf"/>
</dbReference>
<dbReference type="EMBL" id="QRAP01000006">
    <property type="protein sequence ID" value="RDK90079.1"/>
    <property type="molecule type" value="Genomic_DNA"/>
</dbReference>
<protein>
    <submittedName>
        <fullName evidence="5">DNA-binding NarL/FixJ family response regulator</fullName>
    </submittedName>
</protein>
<dbReference type="SMART" id="SM00421">
    <property type="entry name" value="HTH_LUXR"/>
    <property type="match status" value="1"/>
</dbReference>
<dbReference type="Gene3D" id="1.10.10.10">
    <property type="entry name" value="Winged helix-like DNA-binding domain superfamily/Winged helix DNA-binding domain"/>
    <property type="match status" value="1"/>
</dbReference>
<organism evidence="5 6">
    <name type="scientific">Enterobacillus tribolii</name>
    <dbReference type="NCBI Taxonomy" id="1487935"/>
    <lineage>
        <taxon>Bacteria</taxon>
        <taxon>Pseudomonadati</taxon>
        <taxon>Pseudomonadota</taxon>
        <taxon>Gammaproteobacteria</taxon>
        <taxon>Enterobacterales</taxon>
        <taxon>Hafniaceae</taxon>
        <taxon>Enterobacillus</taxon>
    </lineage>
</organism>
<dbReference type="PANTHER" id="PTHR44688">
    <property type="entry name" value="DNA-BINDING TRANSCRIPTIONAL ACTIVATOR DEVR_DOSR"/>
    <property type="match status" value="1"/>
</dbReference>
<accession>A0A370QNY6</accession>
<dbReference type="InterPro" id="IPR000792">
    <property type="entry name" value="Tscrpt_reg_LuxR_C"/>
</dbReference>
<dbReference type="AlphaFoldDB" id="A0A370QNY6"/>
<dbReference type="InterPro" id="IPR016032">
    <property type="entry name" value="Sig_transdc_resp-reg_C-effctor"/>
</dbReference>
<comment type="caution">
    <text evidence="5">The sequence shown here is derived from an EMBL/GenBank/DDBJ whole genome shotgun (WGS) entry which is preliminary data.</text>
</comment>
<keyword evidence="2 5" id="KW-0238">DNA-binding</keyword>